<dbReference type="AlphaFoldDB" id="A0A1A3MMK9"/>
<gene>
    <name evidence="3" type="ORF">A5636_14800</name>
</gene>
<feature type="transmembrane region" description="Helical" evidence="1">
    <location>
        <begin position="33"/>
        <end position="51"/>
    </location>
</feature>
<feature type="chain" id="PRO_5008326465" description="4Fe-4S ferredoxin-type domain-containing protein" evidence="2">
    <location>
        <begin position="26"/>
        <end position="83"/>
    </location>
</feature>
<feature type="signal peptide" evidence="2">
    <location>
        <begin position="1"/>
        <end position="25"/>
    </location>
</feature>
<dbReference type="EMBL" id="LZLQ01000146">
    <property type="protein sequence ID" value="OBK10741.1"/>
    <property type="molecule type" value="Genomic_DNA"/>
</dbReference>
<keyword evidence="1" id="KW-0472">Membrane</keyword>
<comment type="caution">
    <text evidence="3">The sequence shown here is derived from an EMBL/GenBank/DDBJ whole genome shotgun (WGS) entry which is preliminary data.</text>
</comment>
<evidence type="ECO:0000313" key="4">
    <source>
        <dbReference type="Proteomes" id="UP000093629"/>
    </source>
</evidence>
<evidence type="ECO:0000313" key="3">
    <source>
        <dbReference type="EMBL" id="OBK10741.1"/>
    </source>
</evidence>
<evidence type="ECO:0000256" key="2">
    <source>
        <dbReference type="SAM" id="SignalP"/>
    </source>
</evidence>
<keyword evidence="4" id="KW-1185">Reference proteome</keyword>
<feature type="non-terminal residue" evidence="3">
    <location>
        <position position="1"/>
    </location>
</feature>
<dbReference type="RefSeq" id="WP_065160989.1">
    <property type="nucleotide sequence ID" value="NZ_LZLQ01000146.1"/>
</dbReference>
<evidence type="ECO:0008006" key="5">
    <source>
        <dbReference type="Google" id="ProtNLM"/>
    </source>
</evidence>
<dbReference type="Proteomes" id="UP000093629">
    <property type="component" value="Unassembled WGS sequence"/>
</dbReference>
<dbReference type="OrthoDB" id="4753342at2"/>
<accession>A0A1A3MMK9</accession>
<protein>
    <recommendedName>
        <fullName evidence="5">4Fe-4S ferredoxin-type domain-containing protein</fullName>
    </recommendedName>
</protein>
<sequence>ALRSMAPTQLAAAVMLAAGGVVALAASPQTALVVVIVCIAGALGTLATGSLQSARFALRRATAQVNSPGCAGSCGACTLSCAD</sequence>
<keyword evidence="1" id="KW-0812">Transmembrane</keyword>
<name>A0A1A3MMK9_MYCAS</name>
<keyword evidence="2" id="KW-0732">Signal</keyword>
<organism evidence="3 4">
    <name type="scientific">Mycobacterium asiaticum</name>
    <dbReference type="NCBI Taxonomy" id="1790"/>
    <lineage>
        <taxon>Bacteria</taxon>
        <taxon>Bacillati</taxon>
        <taxon>Actinomycetota</taxon>
        <taxon>Actinomycetes</taxon>
        <taxon>Mycobacteriales</taxon>
        <taxon>Mycobacteriaceae</taxon>
        <taxon>Mycobacterium</taxon>
    </lineage>
</organism>
<proteinExistence type="predicted"/>
<evidence type="ECO:0000256" key="1">
    <source>
        <dbReference type="SAM" id="Phobius"/>
    </source>
</evidence>
<keyword evidence="1" id="KW-1133">Transmembrane helix</keyword>
<reference evidence="3 4" key="1">
    <citation type="submission" date="2016-06" db="EMBL/GenBank/DDBJ databases">
        <authorList>
            <person name="Kjaerup R.B."/>
            <person name="Dalgaard T.S."/>
            <person name="Juul-Madsen H.R."/>
        </authorList>
    </citation>
    <scope>NUCLEOTIDE SEQUENCE [LARGE SCALE GENOMIC DNA]</scope>
    <source>
        <strain evidence="3 4">1245139.5</strain>
    </source>
</reference>